<evidence type="ECO:0000259" key="3">
    <source>
        <dbReference type="Pfam" id="PF13579"/>
    </source>
</evidence>
<dbReference type="CAZy" id="GT4">
    <property type="family name" value="Glycosyltransferase Family 4"/>
</dbReference>
<evidence type="ECO:0000313" key="5">
    <source>
        <dbReference type="Proteomes" id="UP000000925"/>
    </source>
</evidence>
<evidence type="ECO:0000259" key="2">
    <source>
        <dbReference type="Pfam" id="PF00534"/>
    </source>
</evidence>
<proteinExistence type="predicted"/>
<feature type="domain" description="Glycosyltransferase subfamily 4-like N-terminal" evidence="3">
    <location>
        <begin position="22"/>
        <end position="197"/>
    </location>
</feature>
<dbReference type="STRING" id="583355.Caka_1982"/>
<dbReference type="GO" id="GO:0009103">
    <property type="term" value="P:lipopolysaccharide biosynthetic process"/>
    <property type="evidence" value="ECO:0007669"/>
    <property type="project" value="TreeGrafter"/>
</dbReference>
<dbReference type="eggNOG" id="COG0438">
    <property type="taxonomic scope" value="Bacteria"/>
</dbReference>
<keyword evidence="5" id="KW-1185">Reference proteome</keyword>
<feature type="domain" description="Glycosyl transferase family 1" evidence="2">
    <location>
        <begin position="219"/>
        <end position="381"/>
    </location>
</feature>
<dbReference type="HOGENOM" id="CLU_009583_11_0_0"/>
<dbReference type="PANTHER" id="PTHR46401:SF2">
    <property type="entry name" value="GLYCOSYLTRANSFERASE WBBK-RELATED"/>
    <property type="match status" value="1"/>
</dbReference>
<dbReference type="InterPro" id="IPR001296">
    <property type="entry name" value="Glyco_trans_1"/>
</dbReference>
<dbReference type="RefSeq" id="WP_013043722.1">
    <property type="nucleotide sequence ID" value="NC_014008.1"/>
</dbReference>
<organism evidence="4 5">
    <name type="scientific">Coraliomargarita akajimensis (strain DSM 45221 / IAM 15411 / JCM 23193 / KCTC 12865 / 04OKA010-24)</name>
    <dbReference type="NCBI Taxonomy" id="583355"/>
    <lineage>
        <taxon>Bacteria</taxon>
        <taxon>Pseudomonadati</taxon>
        <taxon>Verrucomicrobiota</taxon>
        <taxon>Opitutia</taxon>
        <taxon>Puniceicoccales</taxon>
        <taxon>Coraliomargaritaceae</taxon>
        <taxon>Coraliomargarita</taxon>
    </lineage>
</organism>
<dbReference type="Pfam" id="PF13579">
    <property type="entry name" value="Glyco_trans_4_4"/>
    <property type="match status" value="1"/>
</dbReference>
<dbReference type="KEGG" id="caa:Caka_1982"/>
<dbReference type="Pfam" id="PF00534">
    <property type="entry name" value="Glycos_transf_1"/>
    <property type="match status" value="1"/>
</dbReference>
<dbReference type="Gene3D" id="3.40.50.2000">
    <property type="entry name" value="Glycogen Phosphorylase B"/>
    <property type="match status" value="2"/>
</dbReference>
<dbReference type="Proteomes" id="UP000000925">
    <property type="component" value="Chromosome"/>
</dbReference>
<accession>D5EKU3</accession>
<dbReference type="PANTHER" id="PTHR46401">
    <property type="entry name" value="GLYCOSYLTRANSFERASE WBBK-RELATED"/>
    <property type="match status" value="1"/>
</dbReference>
<evidence type="ECO:0000313" key="4">
    <source>
        <dbReference type="EMBL" id="ADE55000.1"/>
    </source>
</evidence>
<dbReference type="GO" id="GO:0016757">
    <property type="term" value="F:glycosyltransferase activity"/>
    <property type="evidence" value="ECO:0007669"/>
    <property type="project" value="InterPro"/>
</dbReference>
<keyword evidence="1 4" id="KW-0808">Transferase</keyword>
<name>D5EKU3_CORAD</name>
<reference evidence="4 5" key="1">
    <citation type="journal article" date="2010" name="Stand. Genomic Sci.">
        <title>Complete genome sequence of Coraliomargarita akajimensis type strain (04OKA010-24).</title>
        <authorList>
            <person name="Mavromatis K."/>
            <person name="Abt B."/>
            <person name="Brambilla E."/>
            <person name="Lapidus A."/>
            <person name="Copeland A."/>
            <person name="Deshpande S."/>
            <person name="Nolan M."/>
            <person name="Lucas S."/>
            <person name="Tice H."/>
            <person name="Cheng J.F."/>
            <person name="Han C."/>
            <person name="Detter J.C."/>
            <person name="Woyke T."/>
            <person name="Goodwin L."/>
            <person name="Pitluck S."/>
            <person name="Held B."/>
            <person name="Brettin T."/>
            <person name="Tapia R."/>
            <person name="Ivanova N."/>
            <person name="Mikhailova N."/>
            <person name="Pati A."/>
            <person name="Liolios K."/>
            <person name="Chen A."/>
            <person name="Palaniappan K."/>
            <person name="Land M."/>
            <person name="Hauser L."/>
            <person name="Chang Y.J."/>
            <person name="Jeffries C.D."/>
            <person name="Rohde M."/>
            <person name="Goker M."/>
            <person name="Bristow J."/>
            <person name="Eisen J.A."/>
            <person name="Markowitz V."/>
            <person name="Hugenholtz P."/>
            <person name="Klenk H.P."/>
            <person name="Kyrpides N.C."/>
        </authorList>
    </citation>
    <scope>NUCLEOTIDE SEQUENCE [LARGE SCALE GENOMIC DNA]</scope>
    <source>
        <strain evidence="5">DSM 45221 / IAM 15411 / JCM 23193 / KCTC 12865</strain>
    </source>
</reference>
<sequence length="404" mass="44320">MSRVAVISELYYPEQNATGYFLTGIAEAVANSGEEVYALCAQPSYNQRGTRAPKREVHNGVAIRRCWSTTFDPRKIVGRLINFATTSLSIAWQSLLQIRSGDRVLVVTNPPLLPFLVRVVCCLKRAKFVLLVHDVYPDVFVPLGLMTETHPLYRTVSWVNGRLYASAHAIVVLGRDMARLVDEKSKGRANVEVIPNWGDIEAIQPQAKEANQLLTELNIQDKFIVHYSGNHGRTHDLLSLIQAAEILKDDADVHFLFIGDGSGKAAAVEYAEAQELTNVSFRSFVDRSELSTSLNASDVSVVAFKAGMAGISVPSRLYNLMAAGKPILAVVDSGSEVAQVISEAQIGAIVTPQHPKELAAAVRTLKQDDLARKEMAARSRKETEAKYSYGAVSKLYCQLFGSLK</sequence>
<protein>
    <submittedName>
        <fullName evidence="4">Glycosyl transferase group 1</fullName>
    </submittedName>
</protein>
<dbReference type="OrthoDB" id="9811902at2"/>
<gene>
    <name evidence="4" type="ordered locus">Caka_1982</name>
</gene>
<dbReference type="CDD" id="cd03794">
    <property type="entry name" value="GT4_WbuB-like"/>
    <property type="match status" value="1"/>
</dbReference>
<dbReference type="AlphaFoldDB" id="D5EKU3"/>
<evidence type="ECO:0000256" key="1">
    <source>
        <dbReference type="ARBA" id="ARBA00022679"/>
    </source>
</evidence>
<dbReference type="SUPFAM" id="SSF53756">
    <property type="entry name" value="UDP-Glycosyltransferase/glycogen phosphorylase"/>
    <property type="match status" value="1"/>
</dbReference>
<dbReference type="EMBL" id="CP001998">
    <property type="protein sequence ID" value="ADE55000.1"/>
    <property type="molecule type" value="Genomic_DNA"/>
</dbReference>
<dbReference type="InterPro" id="IPR028098">
    <property type="entry name" value="Glyco_trans_4-like_N"/>
</dbReference>